<comment type="subcellular location">
    <subcellularLocation>
        <location evidence="7">Cytoplasm</location>
    </subcellularLocation>
</comment>
<dbReference type="NCBIfam" id="NF001221">
    <property type="entry name" value="PRK00197.1"/>
    <property type="match status" value="1"/>
</dbReference>
<evidence type="ECO:0000256" key="3">
    <source>
        <dbReference type="ARBA" id="ARBA00022650"/>
    </source>
</evidence>
<reference evidence="10" key="1">
    <citation type="submission" date="2009-09" db="EMBL/GenBank/DDBJ databases">
        <authorList>
            <person name="Weinstock G."/>
            <person name="Sodergren E."/>
            <person name="Clifton S."/>
            <person name="Fulton L."/>
            <person name="Fulton B."/>
            <person name="Courtney L."/>
            <person name="Fronick C."/>
            <person name="Harrison M."/>
            <person name="Strong C."/>
            <person name="Farmer C."/>
            <person name="Delahaunty K."/>
            <person name="Markovic C."/>
            <person name="Hall O."/>
            <person name="Minx P."/>
            <person name="Tomlinson C."/>
            <person name="Mitreva M."/>
            <person name="Nelson J."/>
            <person name="Hou S."/>
            <person name="Wollam A."/>
            <person name="Pepin K.H."/>
            <person name="Johnson M."/>
            <person name="Bhonagiri V."/>
            <person name="Nash W.E."/>
            <person name="Warren W."/>
            <person name="Chinwalla A."/>
            <person name="Mardis E.R."/>
            <person name="Wilson R.K."/>
        </authorList>
    </citation>
    <scope>NUCLEOTIDE SEQUENCE [LARGE SCALE GENOMIC DNA]</scope>
    <source>
        <strain evidence="10">DSM 20583</strain>
    </source>
</reference>
<dbReference type="NCBIfam" id="TIGR00407">
    <property type="entry name" value="proA"/>
    <property type="match status" value="1"/>
</dbReference>
<name>C9L4J6_BLAHA</name>
<comment type="caution">
    <text evidence="10">The sequence shown here is derived from an EMBL/GenBank/DDBJ whole genome shotgun (WGS) entry which is preliminary data.</text>
</comment>
<evidence type="ECO:0000256" key="8">
    <source>
        <dbReference type="SAM" id="Coils"/>
    </source>
</evidence>
<evidence type="ECO:0000256" key="7">
    <source>
        <dbReference type="HAMAP-Rule" id="MF_00412"/>
    </source>
</evidence>
<dbReference type="InterPro" id="IPR015590">
    <property type="entry name" value="Aldehyde_DH_dom"/>
</dbReference>
<dbReference type="GO" id="GO:0050661">
    <property type="term" value="F:NADP binding"/>
    <property type="evidence" value="ECO:0007669"/>
    <property type="project" value="InterPro"/>
</dbReference>
<comment type="similarity">
    <text evidence="7">Belongs to the gamma-glutamyl phosphate reductase family.</text>
</comment>
<keyword evidence="8" id="KW-0175">Coiled coil</keyword>
<dbReference type="EC" id="1.2.1.41" evidence="7"/>
<dbReference type="PIRSF" id="PIRSF000151">
    <property type="entry name" value="GPR"/>
    <property type="match status" value="1"/>
</dbReference>
<keyword evidence="7" id="KW-0963">Cytoplasm</keyword>
<organism evidence="10 11">
    <name type="scientific">Blautia hansenii DSM 20583</name>
    <dbReference type="NCBI Taxonomy" id="537007"/>
    <lineage>
        <taxon>Bacteria</taxon>
        <taxon>Bacillati</taxon>
        <taxon>Bacillota</taxon>
        <taxon>Clostridia</taxon>
        <taxon>Lachnospirales</taxon>
        <taxon>Lachnospiraceae</taxon>
        <taxon>Blautia</taxon>
    </lineage>
</organism>
<dbReference type="HOGENOM" id="CLU_030231_0_1_9"/>
<comment type="catalytic activity">
    <reaction evidence="6 7">
        <text>L-glutamate 5-semialdehyde + phosphate + NADP(+) = L-glutamyl 5-phosphate + NADPH + H(+)</text>
        <dbReference type="Rhea" id="RHEA:19541"/>
        <dbReference type="ChEBI" id="CHEBI:15378"/>
        <dbReference type="ChEBI" id="CHEBI:43474"/>
        <dbReference type="ChEBI" id="CHEBI:57783"/>
        <dbReference type="ChEBI" id="CHEBI:58066"/>
        <dbReference type="ChEBI" id="CHEBI:58274"/>
        <dbReference type="ChEBI" id="CHEBI:58349"/>
        <dbReference type="EC" id="1.2.1.41"/>
    </reaction>
</comment>
<dbReference type="Pfam" id="PF00171">
    <property type="entry name" value="Aldedh"/>
    <property type="match status" value="1"/>
</dbReference>
<keyword evidence="11" id="KW-1185">Reference proteome</keyword>
<dbReference type="GO" id="GO:0004350">
    <property type="term" value="F:glutamate-5-semialdehyde dehydrogenase activity"/>
    <property type="evidence" value="ECO:0007669"/>
    <property type="project" value="UniProtKB-UniRule"/>
</dbReference>
<keyword evidence="3 7" id="KW-0641">Proline biosynthesis</keyword>
<dbReference type="eggNOG" id="COG0014">
    <property type="taxonomic scope" value="Bacteria"/>
</dbReference>
<evidence type="ECO:0000313" key="10">
    <source>
        <dbReference type="EMBL" id="EEX23008.1"/>
    </source>
</evidence>
<gene>
    <name evidence="7 10" type="primary">proA</name>
    <name evidence="10" type="ORF">BLAHAN_04293</name>
</gene>
<sequence>MKIMNIRNEVRKMKEDSPKMAALSLETRNQALKAAALALQEHKEEIFQANKEDMEAAKAAQVLPSVMKRLKFDEEKLKAVTEGMEQLRKLPDPLSKVQLARKLDENLNLYRVTCPIGVIGVIFEARPDALVQISSLCIKSGNCAVLKGGKETARTNKVLFEIIYQAVTKCGLPKGCMLQAEQHQEIDELLSCHDCVDLLIPRGSNSFVQYIMNHTKIPVMGHADGVCHIYVDNSYDIKKAIPVLVDAKTQYTAACNAVETLLVNRQIAQEFLTEAEKALKAAGVSIRGTKEVQQMIECEEMQEEDFHTEYLDMTISVKIVEDVEEAIYHINKYGSHHTDCILSENQENVEKFMQLVDSAGVYHNCSTRFADGFRYGFGAEVGISTGKIHARGPVGLEGLVTYKYKLFGQGQTVQDYALGKKAFHFEEINEEEK</sequence>
<proteinExistence type="inferred from homology"/>
<keyword evidence="2 7" id="KW-0028">Amino-acid biosynthesis</keyword>
<evidence type="ECO:0000256" key="5">
    <source>
        <dbReference type="ARBA" id="ARBA00023002"/>
    </source>
</evidence>
<evidence type="ECO:0000256" key="2">
    <source>
        <dbReference type="ARBA" id="ARBA00022605"/>
    </source>
</evidence>
<dbReference type="InterPro" id="IPR016163">
    <property type="entry name" value="Ald_DH_C"/>
</dbReference>
<comment type="function">
    <text evidence="7">Catalyzes the NADPH-dependent reduction of L-glutamate 5-phosphate into L-glutamate 5-semialdehyde and phosphate. The product spontaneously undergoes cyclization to form 1-pyrroline-5-carboxylate.</text>
</comment>
<dbReference type="CDD" id="cd07079">
    <property type="entry name" value="ALDH_F18-19_ProA-GPR"/>
    <property type="match status" value="1"/>
</dbReference>
<dbReference type="PANTHER" id="PTHR11063:SF8">
    <property type="entry name" value="DELTA-1-PYRROLINE-5-CARBOXYLATE SYNTHASE"/>
    <property type="match status" value="1"/>
</dbReference>
<dbReference type="InterPro" id="IPR020593">
    <property type="entry name" value="G-glutamylP_reductase_CS"/>
</dbReference>
<dbReference type="PANTHER" id="PTHR11063">
    <property type="entry name" value="GLUTAMATE SEMIALDEHYDE DEHYDROGENASE"/>
    <property type="match status" value="1"/>
</dbReference>
<dbReference type="Gene3D" id="3.40.605.10">
    <property type="entry name" value="Aldehyde Dehydrogenase, Chain A, domain 1"/>
    <property type="match status" value="1"/>
</dbReference>
<evidence type="ECO:0000256" key="4">
    <source>
        <dbReference type="ARBA" id="ARBA00022857"/>
    </source>
</evidence>
<keyword evidence="4 7" id="KW-0521">NADP</keyword>
<keyword evidence="5 7" id="KW-0560">Oxidoreductase</keyword>
<protein>
    <recommendedName>
        <fullName evidence="7">Gamma-glutamyl phosphate reductase</fullName>
        <shortName evidence="7">GPR</shortName>
        <ecNumber evidence="7">1.2.1.41</ecNumber>
    </recommendedName>
    <alternativeName>
        <fullName evidence="7">Glutamate-5-semialdehyde dehydrogenase</fullName>
    </alternativeName>
    <alternativeName>
        <fullName evidence="7">Glutamyl-gamma-semialdehyde dehydrogenase</fullName>
        <shortName evidence="7">GSA dehydrogenase</shortName>
    </alternativeName>
</protein>
<dbReference type="SUPFAM" id="SSF53720">
    <property type="entry name" value="ALDH-like"/>
    <property type="match status" value="1"/>
</dbReference>
<dbReference type="Proteomes" id="UP000003755">
    <property type="component" value="Unassembled WGS sequence"/>
</dbReference>
<dbReference type="InterPro" id="IPR016161">
    <property type="entry name" value="Ald_DH/histidinol_DH"/>
</dbReference>
<dbReference type="EMBL" id="ABYU02000009">
    <property type="protein sequence ID" value="EEX23008.1"/>
    <property type="molecule type" value="Genomic_DNA"/>
</dbReference>
<dbReference type="Gene3D" id="3.40.309.10">
    <property type="entry name" value="Aldehyde Dehydrogenase, Chain A, domain 2"/>
    <property type="match status" value="1"/>
</dbReference>
<accession>C9L4J6</accession>
<dbReference type="GO" id="GO:0005737">
    <property type="term" value="C:cytoplasm"/>
    <property type="evidence" value="ECO:0007669"/>
    <property type="project" value="UniProtKB-SubCell"/>
</dbReference>
<dbReference type="PROSITE" id="PS01223">
    <property type="entry name" value="PROA"/>
    <property type="match status" value="1"/>
</dbReference>
<feature type="domain" description="Aldehyde dehydrogenase" evidence="9">
    <location>
        <begin position="6"/>
        <end position="284"/>
    </location>
</feature>
<dbReference type="FunFam" id="3.40.309.10:FF:000006">
    <property type="entry name" value="Gamma-glutamyl phosphate reductase"/>
    <property type="match status" value="1"/>
</dbReference>
<comment type="pathway">
    <text evidence="1 7">Amino-acid biosynthesis; L-proline biosynthesis; L-glutamate 5-semialdehyde from L-glutamate: step 2/2.</text>
</comment>
<dbReference type="AlphaFoldDB" id="C9L4J6"/>
<dbReference type="STRING" id="537007.BLAHAN_04293"/>
<feature type="coiled-coil region" evidence="8">
    <location>
        <begin position="25"/>
        <end position="52"/>
    </location>
</feature>
<dbReference type="UniPathway" id="UPA00098">
    <property type="reaction ID" value="UER00360"/>
</dbReference>
<evidence type="ECO:0000256" key="6">
    <source>
        <dbReference type="ARBA" id="ARBA00049024"/>
    </source>
</evidence>
<dbReference type="InterPro" id="IPR016162">
    <property type="entry name" value="Ald_DH_N"/>
</dbReference>
<evidence type="ECO:0000256" key="1">
    <source>
        <dbReference type="ARBA" id="ARBA00004985"/>
    </source>
</evidence>
<dbReference type="HAMAP" id="MF_00412">
    <property type="entry name" value="ProA"/>
    <property type="match status" value="1"/>
</dbReference>
<evidence type="ECO:0000259" key="9">
    <source>
        <dbReference type="Pfam" id="PF00171"/>
    </source>
</evidence>
<evidence type="ECO:0000313" key="11">
    <source>
        <dbReference type="Proteomes" id="UP000003755"/>
    </source>
</evidence>
<dbReference type="InterPro" id="IPR000965">
    <property type="entry name" value="GPR_dom"/>
</dbReference>
<dbReference type="GO" id="GO:0055129">
    <property type="term" value="P:L-proline biosynthetic process"/>
    <property type="evidence" value="ECO:0007669"/>
    <property type="project" value="UniProtKB-UniRule"/>
</dbReference>
<dbReference type="InterPro" id="IPR012134">
    <property type="entry name" value="Glu-5-SA_DH"/>
</dbReference>